<comment type="caution">
    <text evidence="2">The sequence shown here is derived from an EMBL/GenBank/DDBJ whole genome shotgun (WGS) entry which is preliminary data.</text>
</comment>
<dbReference type="Proteomes" id="UP000234275">
    <property type="component" value="Unassembled WGS sequence"/>
</dbReference>
<reference evidence="2 3" key="1">
    <citation type="submission" date="2016-12" db="EMBL/GenBank/DDBJ databases">
        <title>The genomes of Aspergillus section Nigri reveals drivers in fungal speciation.</title>
        <authorList>
            <consortium name="DOE Joint Genome Institute"/>
            <person name="Vesth T.C."/>
            <person name="Nybo J."/>
            <person name="Theobald S."/>
            <person name="Brandl J."/>
            <person name="Frisvad J.C."/>
            <person name="Nielsen K.F."/>
            <person name="Lyhne E.K."/>
            <person name="Kogle M.E."/>
            <person name="Kuo A."/>
            <person name="Riley R."/>
            <person name="Clum A."/>
            <person name="Nolan M."/>
            <person name="Lipzen A."/>
            <person name="Salamov A."/>
            <person name="Henrissat B."/>
            <person name="Wiebenga A."/>
            <person name="De Vries R.P."/>
            <person name="Grigoriev I.V."/>
            <person name="Mortensen U.H."/>
            <person name="Andersen M.R."/>
            <person name="Baker S.E."/>
        </authorList>
    </citation>
    <scope>NUCLEOTIDE SEQUENCE [LARGE SCALE GENOMIC DNA]</scope>
    <source>
        <strain evidence="2 3">IBT 23096</strain>
    </source>
</reference>
<dbReference type="AlphaFoldDB" id="A0A2I2FV59"/>
<dbReference type="RefSeq" id="XP_024699758.1">
    <property type="nucleotide sequence ID" value="XM_024843210.1"/>
</dbReference>
<dbReference type="VEuPathDB" id="FungiDB:P170DRAFT_286588"/>
<proteinExistence type="predicted"/>
<feature type="transmembrane region" description="Helical" evidence="1">
    <location>
        <begin position="6"/>
        <end position="28"/>
    </location>
</feature>
<accession>A0A2I2FV59</accession>
<feature type="transmembrane region" description="Helical" evidence="1">
    <location>
        <begin position="75"/>
        <end position="92"/>
    </location>
</feature>
<organism evidence="2 3">
    <name type="scientific">Aspergillus steynii IBT 23096</name>
    <dbReference type="NCBI Taxonomy" id="1392250"/>
    <lineage>
        <taxon>Eukaryota</taxon>
        <taxon>Fungi</taxon>
        <taxon>Dikarya</taxon>
        <taxon>Ascomycota</taxon>
        <taxon>Pezizomycotina</taxon>
        <taxon>Eurotiomycetes</taxon>
        <taxon>Eurotiomycetidae</taxon>
        <taxon>Eurotiales</taxon>
        <taxon>Aspergillaceae</taxon>
        <taxon>Aspergillus</taxon>
        <taxon>Aspergillus subgen. Circumdati</taxon>
    </lineage>
</organism>
<evidence type="ECO:0000313" key="3">
    <source>
        <dbReference type="Proteomes" id="UP000234275"/>
    </source>
</evidence>
<name>A0A2I2FV59_9EURO</name>
<feature type="transmembrane region" description="Helical" evidence="1">
    <location>
        <begin position="35"/>
        <end position="55"/>
    </location>
</feature>
<keyword evidence="1" id="KW-1133">Transmembrane helix</keyword>
<dbReference type="GeneID" id="36550909"/>
<dbReference type="EMBL" id="MSFO01000009">
    <property type="protein sequence ID" value="PLB44456.1"/>
    <property type="molecule type" value="Genomic_DNA"/>
</dbReference>
<evidence type="ECO:0000256" key="1">
    <source>
        <dbReference type="SAM" id="Phobius"/>
    </source>
</evidence>
<gene>
    <name evidence="2" type="ORF">P170DRAFT_286588</name>
</gene>
<keyword evidence="1" id="KW-0472">Membrane</keyword>
<keyword evidence="1" id="KW-0812">Transmembrane</keyword>
<protein>
    <submittedName>
        <fullName evidence="2">Uncharacterized protein</fullName>
    </submittedName>
</protein>
<keyword evidence="3" id="KW-1185">Reference proteome</keyword>
<sequence>MGFLETIYHLFIYLSSWGILILILVLFISGGPIDCPFVLFFFTFFFSFLDISLLTRPLSCCVVHPTPHSLKFPCLFYLSSTLFLLSIVPGTGRL</sequence>
<evidence type="ECO:0000313" key="2">
    <source>
        <dbReference type="EMBL" id="PLB44456.1"/>
    </source>
</evidence>